<comment type="caution">
    <text evidence="2">The sequence shown here is derived from an EMBL/GenBank/DDBJ whole genome shotgun (WGS) entry which is preliminary data.</text>
</comment>
<dbReference type="SUPFAM" id="SSF53383">
    <property type="entry name" value="PLP-dependent transferases"/>
    <property type="match status" value="1"/>
</dbReference>
<dbReference type="PANTHER" id="PTHR42858:SF1">
    <property type="entry name" value="LD15494P"/>
    <property type="match status" value="1"/>
</dbReference>
<accession>A0A8J6TJQ7</accession>
<dbReference type="AlphaFoldDB" id="A0A8J6TJQ7"/>
<gene>
    <name evidence="2" type="ORF">H8E29_15995</name>
</gene>
<dbReference type="CDD" id="cd00609">
    <property type="entry name" value="AAT_like"/>
    <property type="match status" value="1"/>
</dbReference>
<evidence type="ECO:0000259" key="1">
    <source>
        <dbReference type="Pfam" id="PF00155"/>
    </source>
</evidence>
<dbReference type="PANTHER" id="PTHR42858">
    <property type="entry name" value="AMINOTRANSFERASE"/>
    <property type="match status" value="1"/>
</dbReference>
<dbReference type="InterPro" id="IPR015424">
    <property type="entry name" value="PyrdxlP-dep_Trfase"/>
</dbReference>
<name>A0A8J6TJQ7_9CHLR</name>
<dbReference type="Proteomes" id="UP000614469">
    <property type="component" value="Unassembled WGS sequence"/>
</dbReference>
<dbReference type="GO" id="GO:0030170">
    <property type="term" value="F:pyridoxal phosphate binding"/>
    <property type="evidence" value="ECO:0007669"/>
    <property type="project" value="InterPro"/>
</dbReference>
<keyword evidence="2" id="KW-0032">Aminotransferase</keyword>
<dbReference type="Pfam" id="PF00155">
    <property type="entry name" value="Aminotran_1_2"/>
    <property type="match status" value="1"/>
</dbReference>
<reference evidence="2 3" key="1">
    <citation type="submission" date="2020-08" db="EMBL/GenBank/DDBJ databases">
        <title>Bridging the membrane lipid divide: bacteria of the FCB group superphylum have the potential to synthesize archaeal ether lipids.</title>
        <authorList>
            <person name="Villanueva L."/>
            <person name="Von Meijenfeldt F.A.B."/>
            <person name="Westbye A.B."/>
            <person name="Yadav S."/>
            <person name="Hopmans E.C."/>
            <person name="Dutilh B.E."/>
            <person name="Sinninghe Damste J.S."/>
        </authorList>
    </citation>
    <scope>NUCLEOTIDE SEQUENCE [LARGE SCALE GENOMIC DNA]</scope>
    <source>
        <strain evidence="2">NIOZ-UU36</strain>
    </source>
</reference>
<protein>
    <submittedName>
        <fullName evidence="2">PLP-dependent aminotransferase family protein</fullName>
    </submittedName>
</protein>
<dbReference type="InterPro" id="IPR004839">
    <property type="entry name" value="Aminotransferase_I/II_large"/>
</dbReference>
<keyword evidence="2" id="KW-0808">Transferase</keyword>
<dbReference type="InterPro" id="IPR015422">
    <property type="entry name" value="PyrdxlP-dep_Trfase_small"/>
</dbReference>
<feature type="domain" description="Aminotransferase class I/classII large" evidence="1">
    <location>
        <begin position="15"/>
        <end position="349"/>
    </location>
</feature>
<dbReference type="Gene3D" id="3.40.640.10">
    <property type="entry name" value="Type I PLP-dependent aspartate aminotransferase-like (Major domain)"/>
    <property type="match status" value="1"/>
</dbReference>
<dbReference type="InterPro" id="IPR015421">
    <property type="entry name" value="PyrdxlP-dep_Trfase_major"/>
</dbReference>
<sequence>MNDLPVTQISIPPGFIDLGMGNPDFDLLPLSIMRRASEAYFERGELNSLQYGAEQGNGYFRATLADFLSVPFKSRVNPDSLFVTQGASSAIDLICTLYTRPGDVIFVEEPTYFLALRIFADHGLRVISIPMDEDGLLIEKLEDALDRHKPKFIYTIPTFQNPSGRTLSPARRIKLIELAQRDKFLILADEVYHLLGYTEKPPAPFALLADDVEEVISINSFSKIMAPGLRLGWIQAHQKILKELAGCGLLDSGGGLNPFTSAIVREAIETGDLAKNIAHLHKEYVTRLNALTAALHQYIPLAEFTPPQGGFFVWARIPGKDTSALRQHAKKFKVDFRPGELFSGQKGTREYMRLGFCFYEPSAIEEGVIRLGNCLS</sequence>
<proteinExistence type="predicted"/>
<dbReference type="Gene3D" id="3.90.1150.10">
    <property type="entry name" value="Aspartate Aminotransferase, domain 1"/>
    <property type="match status" value="1"/>
</dbReference>
<dbReference type="EMBL" id="JACNJN010000190">
    <property type="protein sequence ID" value="MBC8336765.1"/>
    <property type="molecule type" value="Genomic_DNA"/>
</dbReference>
<evidence type="ECO:0000313" key="2">
    <source>
        <dbReference type="EMBL" id="MBC8336765.1"/>
    </source>
</evidence>
<evidence type="ECO:0000313" key="3">
    <source>
        <dbReference type="Proteomes" id="UP000614469"/>
    </source>
</evidence>
<dbReference type="GO" id="GO:0047536">
    <property type="term" value="F:2-aminoadipate transaminase activity"/>
    <property type="evidence" value="ECO:0007669"/>
    <property type="project" value="TreeGrafter"/>
</dbReference>
<organism evidence="2 3">
    <name type="scientific">Candidatus Desulfolinea nitratireducens</name>
    <dbReference type="NCBI Taxonomy" id="2841698"/>
    <lineage>
        <taxon>Bacteria</taxon>
        <taxon>Bacillati</taxon>
        <taxon>Chloroflexota</taxon>
        <taxon>Anaerolineae</taxon>
        <taxon>Anaerolineales</taxon>
        <taxon>Anaerolineales incertae sedis</taxon>
        <taxon>Candidatus Desulfolinea</taxon>
    </lineage>
</organism>